<dbReference type="RefSeq" id="WP_014297231.1">
    <property type="nucleotide sequence ID" value="NC_016751.1"/>
</dbReference>
<evidence type="ECO:0000313" key="5">
    <source>
        <dbReference type="Proteomes" id="UP000007161"/>
    </source>
</evidence>
<dbReference type="HOGENOM" id="CLU_115403_6_4_0"/>
<dbReference type="InterPro" id="IPR003658">
    <property type="entry name" value="Anti-sigma_ant"/>
</dbReference>
<dbReference type="SUPFAM" id="SSF52091">
    <property type="entry name" value="SpoIIaa-like"/>
    <property type="match status" value="1"/>
</dbReference>
<dbReference type="EMBL" id="CP003257">
    <property type="protein sequence ID" value="AEX86160.1"/>
    <property type="molecule type" value="Genomic_DNA"/>
</dbReference>
<dbReference type="STRING" id="443254.Marpi_1779"/>
<feature type="domain" description="STAS" evidence="3">
    <location>
        <begin position="3"/>
        <end position="112"/>
    </location>
</feature>
<dbReference type="AlphaFoldDB" id="H2J5U1"/>
<dbReference type="NCBIfam" id="TIGR00377">
    <property type="entry name" value="ant_ant_sig"/>
    <property type="match status" value="1"/>
</dbReference>
<dbReference type="eggNOG" id="COG1366">
    <property type="taxonomic scope" value="Bacteria"/>
</dbReference>
<reference evidence="5" key="2">
    <citation type="submission" date="2012-01" db="EMBL/GenBank/DDBJ databases">
        <title>Complete sequence of chromosome of Marinitoga piezophila KA3.</title>
        <authorList>
            <person name="Lucas S."/>
            <person name="Han J."/>
            <person name="Lapidus A."/>
            <person name="Cheng J.-F."/>
            <person name="Goodwin L."/>
            <person name="Pitluck S."/>
            <person name="Peters L."/>
            <person name="Mikhailova N."/>
            <person name="Teshima H."/>
            <person name="Detter J.C."/>
            <person name="Han C."/>
            <person name="Tapia R."/>
            <person name="Land M."/>
            <person name="Hauser L."/>
            <person name="Kyrpides N."/>
            <person name="Ivanova N."/>
            <person name="Pagani I."/>
            <person name="Jebbar M."/>
            <person name="Vannier P."/>
            <person name="Oger P."/>
            <person name="Cario A."/>
            <person name="Bartlett D."/>
            <person name="Noll K.M."/>
            <person name="Woyke T."/>
        </authorList>
    </citation>
    <scope>NUCLEOTIDE SEQUENCE [LARGE SCALE GENOMIC DNA]</scope>
    <source>
        <strain evidence="5">DSM 14283 / JCM 11233 / KA3</strain>
    </source>
</reference>
<dbReference type="GO" id="GO:0043856">
    <property type="term" value="F:anti-sigma factor antagonist activity"/>
    <property type="evidence" value="ECO:0007669"/>
    <property type="project" value="InterPro"/>
</dbReference>
<proteinExistence type="inferred from homology"/>
<comment type="similarity">
    <text evidence="1 2">Belongs to the anti-sigma-factor antagonist family.</text>
</comment>
<dbReference type="InterPro" id="IPR036513">
    <property type="entry name" value="STAS_dom_sf"/>
</dbReference>
<dbReference type="Pfam" id="PF01740">
    <property type="entry name" value="STAS"/>
    <property type="match status" value="1"/>
</dbReference>
<keyword evidence="5" id="KW-1185">Reference proteome</keyword>
<dbReference type="InterPro" id="IPR002645">
    <property type="entry name" value="STAS_dom"/>
</dbReference>
<dbReference type="PROSITE" id="PS50801">
    <property type="entry name" value="STAS"/>
    <property type="match status" value="1"/>
</dbReference>
<evidence type="ECO:0000256" key="1">
    <source>
        <dbReference type="ARBA" id="ARBA00009013"/>
    </source>
</evidence>
<evidence type="ECO:0000259" key="3">
    <source>
        <dbReference type="PROSITE" id="PS50801"/>
    </source>
</evidence>
<protein>
    <recommendedName>
        <fullName evidence="2">Anti-sigma factor antagonist</fullName>
    </recommendedName>
</protein>
<dbReference type="Proteomes" id="UP000007161">
    <property type="component" value="Chromosome"/>
</dbReference>
<evidence type="ECO:0000313" key="4">
    <source>
        <dbReference type="EMBL" id="AEX86160.1"/>
    </source>
</evidence>
<name>H2J5U1_MARPK</name>
<sequence>MKKYCDIEKFNNYYLLKFNDNLNIENGKFVKKQLEEILDIKDSNIIVDFSNVYYMDSNGLGIIITLIQKARHFNNKLIFININSMIKNILKITKVINLMLILDTIEEAKRYSKTAI</sequence>
<accession>H2J5U1</accession>
<dbReference type="PANTHER" id="PTHR33495">
    <property type="entry name" value="ANTI-SIGMA FACTOR ANTAGONIST TM_1081-RELATED-RELATED"/>
    <property type="match status" value="1"/>
</dbReference>
<gene>
    <name evidence="4" type="ordered locus">Marpi_1779</name>
</gene>
<evidence type="ECO:0000256" key="2">
    <source>
        <dbReference type="RuleBase" id="RU003749"/>
    </source>
</evidence>
<reference evidence="4 5" key="1">
    <citation type="journal article" date="2012" name="J. Bacteriol.">
        <title>Complete Genome Sequence of the Thermophilic, Piezophilic, Heterotrophic Bacterium Marinitoga piezophila KA3.</title>
        <authorList>
            <person name="Lucas S."/>
            <person name="Han J."/>
            <person name="Lapidus A."/>
            <person name="Cheng J.F."/>
            <person name="Goodwin L.A."/>
            <person name="Pitluck S."/>
            <person name="Peters L."/>
            <person name="Mikhailova N."/>
            <person name="Teshima H."/>
            <person name="Detter J.C."/>
            <person name="Han C."/>
            <person name="Tapia R."/>
            <person name="Land M."/>
            <person name="Hauser L."/>
            <person name="Kyrpides N.C."/>
            <person name="Ivanova N."/>
            <person name="Pagani I."/>
            <person name="Vannier P."/>
            <person name="Oger P."/>
            <person name="Bartlett D.H."/>
            <person name="Noll K.M."/>
            <person name="Woyke T."/>
            <person name="Jebbar M."/>
        </authorList>
    </citation>
    <scope>NUCLEOTIDE SEQUENCE [LARGE SCALE GENOMIC DNA]</scope>
    <source>
        <strain evidence="5">DSM 14283 / JCM 11233 / KA3</strain>
    </source>
</reference>
<dbReference type="Gene3D" id="3.30.750.24">
    <property type="entry name" value="STAS domain"/>
    <property type="match status" value="1"/>
</dbReference>
<dbReference type="KEGG" id="mpz:Marpi_1779"/>
<organism evidence="4 5">
    <name type="scientific">Marinitoga piezophila (strain DSM 14283 / JCM 11233 / KA3)</name>
    <dbReference type="NCBI Taxonomy" id="443254"/>
    <lineage>
        <taxon>Bacteria</taxon>
        <taxon>Thermotogati</taxon>
        <taxon>Thermotogota</taxon>
        <taxon>Thermotogae</taxon>
        <taxon>Petrotogales</taxon>
        <taxon>Petrotogaceae</taxon>
        <taxon>Marinitoga</taxon>
    </lineage>
</organism>
<dbReference type="CDD" id="cd07043">
    <property type="entry name" value="STAS_anti-anti-sigma_factors"/>
    <property type="match status" value="1"/>
</dbReference>